<organism evidence="10 11">
    <name type="scientific">Streptomyces pyxinae</name>
    <dbReference type="NCBI Taxonomy" id="2970734"/>
    <lineage>
        <taxon>Bacteria</taxon>
        <taxon>Bacillati</taxon>
        <taxon>Actinomycetota</taxon>
        <taxon>Actinomycetes</taxon>
        <taxon>Kitasatosporales</taxon>
        <taxon>Streptomycetaceae</taxon>
        <taxon>Streptomyces</taxon>
    </lineage>
</organism>
<sequence length="296" mass="30990">MASGLIALASPLAATTAHAAAAPAVSGAGAYLLDNAKGTKLYGKADNTRRQMASTTKIMTAAVVLSQPKVDLNRKVTIKKEYRDYVKKEGASTADLQIGDKVTVGQLLYGLLLPSGCDAAYALADTYGTGSTPAARTKSFIAKMNQQAKSLNLKNSGFDSFDGISGGGKNYTTPADLAQIARYAMSKPAFRNVVKSPSYRGNAVASTGKTRTYTWYNTNQLLKSYKGAIGVKTGTGTAAGPCLVFAATRGNKTLIGVVLNGKDRYKDAAKLLDYGFGTKSATSMKLAPLPKGAQRD</sequence>
<evidence type="ECO:0000313" key="10">
    <source>
        <dbReference type="EMBL" id="MCS0635304.1"/>
    </source>
</evidence>
<evidence type="ECO:0000256" key="5">
    <source>
        <dbReference type="ARBA" id="ARBA00022984"/>
    </source>
</evidence>
<dbReference type="EMBL" id="JANUGQ010000003">
    <property type="protein sequence ID" value="MCS0635304.1"/>
    <property type="molecule type" value="Genomic_DNA"/>
</dbReference>
<name>A0ABT2CD13_9ACTN</name>
<dbReference type="GO" id="GO:0016787">
    <property type="term" value="F:hydrolase activity"/>
    <property type="evidence" value="ECO:0007669"/>
    <property type="project" value="UniProtKB-KW"/>
</dbReference>
<feature type="chain" id="PRO_5046781344" evidence="8">
    <location>
        <begin position="20"/>
        <end position="296"/>
    </location>
</feature>
<feature type="domain" description="Peptidase S11 D-alanyl-D-alanine carboxypeptidase A N-terminal" evidence="9">
    <location>
        <begin position="18"/>
        <end position="262"/>
    </location>
</feature>
<dbReference type="InterPro" id="IPR001967">
    <property type="entry name" value="Peptidase_S11_N"/>
</dbReference>
<dbReference type="Pfam" id="PF00768">
    <property type="entry name" value="Peptidase_S11"/>
    <property type="match status" value="1"/>
</dbReference>
<feature type="signal peptide" evidence="8">
    <location>
        <begin position="1"/>
        <end position="19"/>
    </location>
</feature>
<dbReference type="PANTHER" id="PTHR21581:SF33">
    <property type="entry name" value="D-ALANYL-D-ALANINE CARBOXYPEPTIDASE DACB"/>
    <property type="match status" value="1"/>
</dbReference>
<evidence type="ECO:0000256" key="8">
    <source>
        <dbReference type="SAM" id="SignalP"/>
    </source>
</evidence>
<evidence type="ECO:0000256" key="7">
    <source>
        <dbReference type="RuleBase" id="RU004016"/>
    </source>
</evidence>
<comment type="caution">
    <text evidence="10">The sequence shown here is derived from an EMBL/GenBank/DDBJ whole genome shotgun (WGS) entry which is preliminary data.</text>
</comment>
<dbReference type="PRINTS" id="PR00725">
    <property type="entry name" value="DADACBPTASE1"/>
</dbReference>
<evidence type="ECO:0000256" key="2">
    <source>
        <dbReference type="ARBA" id="ARBA00022729"/>
    </source>
</evidence>
<evidence type="ECO:0000256" key="6">
    <source>
        <dbReference type="ARBA" id="ARBA00023316"/>
    </source>
</evidence>
<keyword evidence="5" id="KW-0573">Peptidoglycan synthesis</keyword>
<accession>A0ABT2CD13</accession>
<keyword evidence="4" id="KW-0133">Cell shape</keyword>
<dbReference type="Proteomes" id="UP001431313">
    <property type="component" value="Unassembled WGS sequence"/>
</dbReference>
<proteinExistence type="inferred from homology"/>
<gene>
    <name evidence="10" type="ORF">NX801_06460</name>
</gene>
<keyword evidence="6" id="KW-0961">Cell wall biogenesis/degradation</keyword>
<keyword evidence="11" id="KW-1185">Reference proteome</keyword>
<dbReference type="SUPFAM" id="SSF56601">
    <property type="entry name" value="beta-lactamase/transpeptidase-like"/>
    <property type="match status" value="1"/>
</dbReference>
<dbReference type="InterPro" id="IPR018044">
    <property type="entry name" value="Peptidase_S11"/>
</dbReference>
<comment type="similarity">
    <text evidence="1 7">Belongs to the peptidase S11 family.</text>
</comment>
<evidence type="ECO:0000256" key="3">
    <source>
        <dbReference type="ARBA" id="ARBA00022801"/>
    </source>
</evidence>
<dbReference type="InterPro" id="IPR012338">
    <property type="entry name" value="Beta-lactam/transpept-like"/>
</dbReference>
<dbReference type="PANTHER" id="PTHR21581">
    <property type="entry name" value="D-ALANYL-D-ALANINE CARBOXYPEPTIDASE"/>
    <property type="match status" value="1"/>
</dbReference>
<evidence type="ECO:0000313" key="11">
    <source>
        <dbReference type="Proteomes" id="UP001431313"/>
    </source>
</evidence>
<protein>
    <submittedName>
        <fullName evidence="10">Serine hydrolase</fullName>
    </submittedName>
</protein>
<evidence type="ECO:0000256" key="4">
    <source>
        <dbReference type="ARBA" id="ARBA00022960"/>
    </source>
</evidence>
<keyword evidence="3 10" id="KW-0378">Hydrolase</keyword>
<dbReference type="Gene3D" id="3.40.710.10">
    <property type="entry name" value="DD-peptidase/beta-lactamase superfamily"/>
    <property type="match status" value="1"/>
</dbReference>
<evidence type="ECO:0000259" key="9">
    <source>
        <dbReference type="Pfam" id="PF00768"/>
    </source>
</evidence>
<evidence type="ECO:0000256" key="1">
    <source>
        <dbReference type="ARBA" id="ARBA00007164"/>
    </source>
</evidence>
<reference evidence="10" key="1">
    <citation type="submission" date="2022-08" db="EMBL/GenBank/DDBJ databases">
        <authorList>
            <person name="Somphong A."/>
            <person name="Phongsopitanun W."/>
        </authorList>
    </citation>
    <scope>NUCLEOTIDE SEQUENCE</scope>
    <source>
        <strain evidence="10">LP05-1</strain>
    </source>
</reference>
<keyword evidence="2 8" id="KW-0732">Signal</keyword>